<feature type="region of interest" description="Disordered" evidence="1">
    <location>
        <begin position="490"/>
        <end position="529"/>
    </location>
</feature>
<dbReference type="AlphaFoldDB" id="A0A4R9K3X1"/>
<keyword evidence="2" id="KW-0472">Membrane</keyword>
<feature type="compositionally biased region" description="Gly residues" evidence="1">
    <location>
        <begin position="504"/>
        <end position="529"/>
    </location>
</feature>
<evidence type="ECO:0000256" key="2">
    <source>
        <dbReference type="SAM" id="Phobius"/>
    </source>
</evidence>
<proteinExistence type="predicted"/>
<dbReference type="InterPro" id="IPR007621">
    <property type="entry name" value="TPM_dom"/>
</dbReference>
<sequence length="529" mass="58780">MIQNQKNKHISCLPIAFLLFALLSCSETEKDLDSLVKEVPNPKTSRNSWIEDSAGILTNTSSIDSLISENEAATGVEIAVVILPTIESYVPKDFAVALFNHWGIGKKGKDNGILVLHIIDQRRVEIETGYGIEGDLPDVVVKRIIDTYTIPAFKAGDFSKGHLDTVTALINKLNHPELEVTDLVTSGSAEINLSTANEETSLPIERTDHYDYQGKRFSQLTELEKQKLDETIKRYNVTSNYFLTDEESKLLEERSAEQEETARKNSISIRMKIGAGYLLLLLAFFLLQQMLYWLIPSPDFKYSILRNTDFPIFYGTLILPIFLSVLVFSHFWGEESIFFTFFISIASFVLYNLFWGDRRLDRLSKRLLKVRSIPRKCPECKTLMTKLSEQADNAYLSKGQIAEEILKSIDYDVWLCQACNANEILPFHNIDPEYIFKGTSFKKIKKCPECEFLTFAVSSSKITSAATYSSSGSVEVVRVCKHCQHKAVETETIPKKQKSSSGSGSSGGGGGGGSFGGGSSGGGGSGGSY</sequence>
<reference evidence="4" key="1">
    <citation type="journal article" date="2019" name="PLoS Negl. Trop. Dis.">
        <title>Revisiting the worldwide diversity of Leptospira species in the environment.</title>
        <authorList>
            <person name="Vincent A.T."/>
            <person name="Schiettekatte O."/>
            <person name="Bourhy P."/>
            <person name="Veyrier F.J."/>
            <person name="Picardeau M."/>
        </authorList>
    </citation>
    <scope>NUCLEOTIDE SEQUENCE [LARGE SCALE GENOMIC DNA]</scope>
    <source>
        <strain evidence="4">201702476</strain>
    </source>
</reference>
<dbReference type="Gene3D" id="3.10.310.50">
    <property type="match status" value="1"/>
</dbReference>
<evidence type="ECO:0000256" key="1">
    <source>
        <dbReference type="SAM" id="MobiDB-lite"/>
    </source>
</evidence>
<comment type="caution">
    <text evidence="4">The sequence shown here is derived from an EMBL/GenBank/DDBJ whole genome shotgun (WGS) entry which is preliminary data.</text>
</comment>
<keyword evidence="5" id="KW-1185">Reference proteome</keyword>
<evidence type="ECO:0000259" key="3">
    <source>
        <dbReference type="Pfam" id="PF04536"/>
    </source>
</evidence>
<dbReference type="PROSITE" id="PS51257">
    <property type="entry name" value="PROKAR_LIPOPROTEIN"/>
    <property type="match status" value="1"/>
</dbReference>
<organism evidence="4 5">
    <name type="scientific">Leptospira ognonensis</name>
    <dbReference type="NCBI Taxonomy" id="2484945"/>
    <lineage>
        <taxon>Bacteria</taxon>
        <taxon>Pseudomonadati</taxon>
        <taxon>Spirochaetota</taxon>
        <taxon>Spirochaetia</taxon>
        <taxon>Leptospirales</taxon>
        <taxon>Leptospiraceae</taxon>
        <taxon>Leptospira</taxon>
    </lineage>
</organism>
<dbReference type="RefSeq" id="WP_135623053.1">
    <property type="nucleotide sequence ID" value="NZ_RQGD01000022.1"/>
</dbReference>
<dbReference type="OrthoDB" id="9810918at2"/>
<gene>
    <name evidence="4" type="ORF">EHQ58_06390</name>
</gene>
<accession>A0A4R9K3X1</accession>
<evidence type="ECO:0000313" key="4">
    <source>
        <dbReference type="EMBL" id="TGL60126.1"/>
    </source>
</evidence>
<evidence type="ECO:0000313" key="5">
    <source>
        <dbReference type="Proteomes" id="UP000297693"/>
    </source>
</evidence>
<dbReference type="Proteomes" id="UP000297693">
    <property type="component" value="Unassembled WGS sequence"/>
</dbReference>
<dbReference type="EMBL" id="RQGD01000022">
    <property type="protein sequence ID" value="TGL60126.1"/>
    <property type="molecule type" value="Genomic_DNA"/>
</dbReference>
<feature type="transmembrane region" description="Helical" evidence="2">
    <location>
        <begin position="274"/>
        <end position="295"/>
    </location>
</feature>
<name>A0A4R9K3X1_9LEPT</name>
<keyword evidence="2" id="KW-0812">Transmembrane</keyword>
<dbReference type="PANTHER" id="PTHR30373">
    <property type="entry name" value="UPF0603 PROTEIN YGCG"/>
    <property type="match status" value="1"/>
</dbReference>
<feature type="transmembrane region" description="Helical" evidence="2">
    <location>
        <begin position="311"/>
        <end position="331"/>
    </location>
</feature>
<dbReference type="PANTHER" id="PTHR30373:SF2">
    <property type="entry name" value="UPF0603 PROTEIN YGCG"/>
    <property type="match status" value="1"/>
</dbReference>
<keyword evidence="2" id="KW-1133">Transmembrane helix</keyword>
<feature type="domain" description="TPM" evidence="3">
    <location>
        <begin position="51"/>
        <end position="171"/>
    </location>
</feature>
<protein>
    <submittedName>
        <fullName evidence="4">TPM domain-containing protein</fullName>
    </submittedName>
</protein>
<feature type="transmembrane region" description="Helical" evidence="2">
    <location>
        <begin position="337"/>
        <end position="356"/>
    </location>
</feature>
<dbReference type="Pfam" id="PF04536">
    <property type="entry name" value="TPM_phosphatase"/>
    <property type="match status" value="1"/>
</dbReference>